<name>A0A6I7HGW3_9HYPH</name>
<dbReference type="EMBL" id="QPIX01000015">
    <property type="protein sequence ID" value="RCW20174.1"/>
    <property type="molecule type" value="Genomic_DNA"/>
</dbReference>
<accession>A0A6I7HGW3</accession>
<dbReference type="Proteomes" id="UP000252582">
    <property type="component" value="Unassembled WGS sequence"/>
</dbReference>
<reference evidence="1 2" key="1">
    <citation type="submission" date="2018-07" db="EMBL/GenBank/DDBJ databases">
        <title>Genomic Encyclopedia of Type Strains, Phase IV (KMG-IV): sequencing the most valuable type-strain genomes for metagenomic binning, comparative biology and taxonomic classification.</title>
        <authorList>
            <person name="Goeker M."/>
        </authorList>
    </citation>
    <scope>NUCLEOTIDE SEQUENCE [LARGE SCALE GENOMIC DNA]</scope>
    <source>
        <strain evidence="1 2">DSM 25528</strain>
    </source>
</reference>
<proteinExistence type="predicted"/>
<protein>
    <submittedName>
        <fullName evidence="1">Uncharacterized protein</fullName>
    </submittedName>
</protein>
<dbReference type="AlphaFoldDB" id="A0A6I7HGW3"/>
<keyword evidence="2" id="KW-1185">Reference proteome</keyword>
<sequence length="46" mass="5202">MQVKPTQPQTPAQIQAQSIPAHVLERMENEWRQMRQGAGQPSTSTK</sequence>
<evidence type="ECO:0000313" key="1">
    <source>
        <dbReference type="EMBL" id="RCW20174.1"/>
    </source>
</evidence>
<evidence type="ECO:0000313" key="2">
    <source>
        <dbReference type="Proteomes" id="UP000252582"/>
    </source>
</evidence>
<gene>
    <name evidence="1" type="ORF">DFR48_11537</name>
</gene>
<organism evidence="1 2">
    <name type="scientific">Ciceribacter lividus</name>
    <dbReference type="NCBI Taxonomy" id="1197950"/>
    <lineage>
        <taxon>Bacteria</taxon>
        <taxon>Pseudomonadati</taxon>
        <taxon>Pseudomonadota</taxon>
        <taxon>Alphaproteobacteria</taxon>
        <taxon>Hyphomicrobiales</taxon>
        <taxon>Rhizobiaceae</taxon>
        <taxon>Ciceribacter</taxon>
    </lineage>
</organism>
<comment type="caution">
    <text evidence="1">The sequence shown here is derived from an EMBL/GenBank/DDBJ whole genome shotgun (WGS) entry which is preliminary data.</text>
</comment>